<protein>
    <submittedName>
        <fullName evidence="2">Uncharacterized protein</fullName>
    </submittedName>
</protein>
<name>A0A256L8Z6_9LACO</name>
<evidence type="ECO:0000313" key="2">
    <source>
        <dbReference type="EMBL" id="OYR89868.1"/>
    </source>
</evidence>
<dbReference type="Proteomes" id="UP000216316">
    <property type="component" value="Unassembled WGS sequence"/>
</dbReference>
<dbReference type="EMBL" id="NGNX01000063">
    <property type="protein sequence ID" value="OYR89868.1"/>
    <property type="molecule type" value="Genomic_DNA"/>
</dbReference>
<comment type="caution">
    <text evidence="2">The sequence shown here is derived from an EMBL/GenBank/DDBJ whole genome shotgun (WGS) entry which is preliminary data.</text>
</comment>
<dbReference type="EMBL" id="NGNV01000063">
    <property type="protein sequence ID" value="OYR86895.1"/>
    <property type="molecule type" value="Genomic_DNA"/>
</dbReference>
<dbReference type="Proteomes" id="UP000215828">
    <property type="component" value="Unassembled WGS sequence"/>
</dbReference>
<evidence type="ECO:0000313" key="3">
    <source>
        <dbReference type="Proteomes" id="UP000215828"/>
    </source>
</evidence>
<reference evidence="2 3" key="1">
    <citation type="submission" date="2017-04" db="EMBL/GenBank/DDBJ databases">
        <authorList>
            <person name="Afonso C.L."/>
            <person name="Miller P.J."/>
            <person name="Scott M.A."/>
            <person name="Spackman E."/>
            <person name="Goraichik I."/>
            <person name="Dimitrov K.M."/>
            <person name="Suarez D.L."/>
            <person name="Swayne D.E."/>
        </authorList>
    </citation>
    <scope>NUCLEOTIDE SEQUENCE [LARGE SCALE GENOMIC DNA]</scope>
    <source>
        <strain evidence="2 3">609q</strain>
    </source>
</reference>
<dbReference type="RefSeq" id="WP_094496295.1">
    <property type="nucleotide sequence ID" value="NZ_NGNV01000063.1"/>
</dbReference>
<dbReference type="AlphaFoldDB" id="A0A256L8Z6"/>
<evidence type="ECO:0000313" key="1">
    <source>
        <dbReference type="EMBL" id="OYR86895.1"/>
    </source>
</evidence>
<evidence type="ECO:0000313" key="4">
    <source>
        <dbReference type="Proteomes" id="UP000216316"/>
    </source>
</evidence>
<organism evidence="2 3">
    <name type="scientific">Lactobacillus taiwanensis</name>
    <dbReference type="NCBI Taxonomy" id="508451"/>
    <lineage>
        <taxon>Bacteria</taxon>
        <taxon>Bacillati</taxon>
        <taxon>Bacillota</taxon>
        <taxon>Bacilli</taxon>
        <taxon>Lactobacillales</taxon>
        <taxon>Lactobacillaceae</taxon>
        <taxon>Lactobacillus</taxon>
    </lineage>
</organism>
<gene>
    <name evidence="1" type="ORF">CBF53_10620</name>
    <name evidence="2" type="ORF">CBF70_10870</name>
</gene>
<proteinExistence type="predicted"/>
<accession>A0A256L8Z6</accession>
<reference evidence="1 4" key="2">
    <citation type="submission" date="2017-05" db="EMBL/GenBank/DDBJ databases">
        <authorList>
            <person name="Lin X.B."/>
            <person name="Stothard P."/>
            <person name="Tasseva G."/>
            <person name="Walter J."/>
        </authorList>
    </citation>
    <scope>NUCLEOTIDE SEQUENCE [LARGE SCALE GENOMIC DNA]</scope>
    <source>
        <strain evidence="1 4">609u</strain>
    </source>
</reference>
<keyword evidence="4" id="KW-1185">Reference proteome</keyword>
<sequence>MKENRIDISYGNRLNEQIAKVKKMKKQSPIDAWSKIEIGKRAIASVYKESPDYLLYRKMTEDGGVVLARMTNKSSTKNVAYKVTMDIKITPIIEDSTNISF</sequence>
<reference evidence="3 4" key="3">
    <citation type="submission" date="2017-09" db="EMBL/GenBank/DDBJ databases">
        <title>Tripartite evolution among Lactobacillus johnsonii, Lactobacillus taiwanensis, Lactobacillus reuteri and their rodent host.</title>
        <authorList>
            <person name="Wang T."/>
            <person name="Knowles S."/>
            <person name="Cheng C."/>
        </authorList>
    </citation>
    <scope>NUCLEOTIDE SEQUENCE [LARGE SCALE GENOMIC DNA]</scope>
    <source>
        <strain evidence="2 3">609q</strain>
        <strain evidence="1 4">609u</strain>
    </source>
</reference>